<evidence type="ECO:0000313" key="3">
    <source>
        <dbReference type="Proteomes" id="UP001184614"/>
    </source>
</evidence>
<proteinExistence type="predicted"/>
<evidence type="ECO:0000313" key="2">
    <source>
        <dbReference type="EMBL" id="MDR6433470.1"/>
    </source>
</evidence>
<accession>A0ABU1MBQ6</accession>
<evidence type="ECO:0000256" key="1">
    <source>
        <dbReference type="SAM" id="MobiDB-lite"/>
    </source>
</evidence>
<protein>
    <submittedName>
        <fullName evidence="2">Uncharacterized protein</fullName>
    </submittedName>
</protein>
<sequence length="34" mass="3819">MKRSDDLTVKRLTRDNPTMATKLAELQSRVTDGA</sequence>
<gene>
    <name evidence="2" type="ORF">J2782_003216</name>
</gene>
<dbReference type="EMBL" id="JAVDQT010000005">
    <property type="protein sequence ID" value="MDR6433470.1"/>
    <property type="molecule type" value="Genomic_DNA"/>
</dbReference>
<organism evidence="2 3">
    <name type="scientific">Brucella pseudogrignonensis</name>
    <dbReference type="NCBI Taxonomy" id="419475"/>
    <lineage>
        <taxon>Bacteria</taxon>
        <taxon>Pseudomonadati</taxon>
        <taxon>Pseudomonadota</taxon>
        <taxon>Alphaproteobacteria</taxon>
        <taxon>Hyphomicrobiales</taxon>
        <taxon>Brucellaceae</taxon>
        <taxon>Brucella/Ochrobactrum group</taxon>
        <taxon>Brucella</taxon>
    </lineage>
</organism>
<comment type="caution">
    <text evidence="2">The sequence shown here is derived from an EMBL/GenBank/DDBJ whole genome shotgun (WGS) entry which is preliminary data.</text>
</comment>
<feature type="region of interest" description="Disordered" evidence="1">
    <location>
        <begin position="1"/>
        <end position="34"/>
    </location>
</feature>
<reference evidence="2 3" key="1">
    <citation type="submission" date="2023-07" db="EMBL/GenBank/DDBJ databases">
        <title>Sorghum-associated microbial communities from plants grown in Nebraska, USA.</title>
        <authorList>
            <person name="Schachtman D."/>
        </authorList>
    </citation>
    <scope>NUCLEOTIDE SEQUENCE [LARGE SCALE GENOMIC DNA]</scope>
    <source>
        <strain evidence="2 3">DS1730</strain>
    </source>
</reference>
<name>A0ABU1MBQ6_9HYPH</name>
<keyword evidence="3" id="KW-1185">Reference proteome</keyword>
<dbReference type="Proteomes" id="UP001184614">
    <property type="component" value="Unassembled WGS sequence"/>
</dbReference>
<feature type="compositionally biased region" description="Basic and acidic residues" evidence="1">
    <location>
        <begin position="1"/>
        <end position="14"/>
    </location>
</feature>